<gene>
    <name evidence="2" type="ORF">B9Q04_05795</name>
</gene>
<protein>
    <recommendedName>
        <fullName evidence="1">Transposase putative helix-turn-helix domain-containing protein</fullName>
    </recommendedName>
</protein>
<dbReference type="EMBL" id="NEXF01000097">
    <property type="protein sequence ID" value="PSO08387.1"/>
    <property type="molecule type" value="Genomic_DNA"/>
</dbReference>
<evidence type="ECO:0000259" key="1">
    <source>
        <dbReference type="Pfam" id="PF12323"/>
    </source>
</evidence>
<sequence length="107" mass="12446">MLTATKVKLYPDQKQKVLLENHFGSCRFVYNHFLAEGDEYYLTYRYAEKSYLNYLDTQNMRIDLKEKCPWLYKIISQSLQMWVAEAGSPVCDGGAAHIIQIHCVGEC</sequence>
<dbReference type="Pfam" id="PF12323">
    <property type="entry name" value="HTH_OrfB_IS605"/>
    <property type="match status" value="1"/>
</dbReference>
<dbReference type="AlphaFoldDB" id="A0A2R6CBV1"/>
<reference evidence="2 3" key="1">
    <citation type="submission" date="2017-04" db="EMBL/GenBank/DDBJ databases">
        <title>Novel microbial lineages endemic to geothermal iron-oxide mats fill important gaps in the evolutionary history of Archaea.</title>
        <authorList>
            <person name="Jay Z.J."/>
            <person name="Beam J.P."/>
            <person name="Dlakic M."/>
            <person name="Rusch D.B."/>
            <person name="Kozubal M.A."/>
            <person name="Inskeep W.P."/>
        </authorList>
    </citation>
    <scope>NUCLEOTIDE SEQUENCE [LARGE SCALE GENOMIC DNA]</scope>
    <source>
        <strain evidence="2">BE_D</strain>
    </source>
</reference>
<accession>A0A2R6CBV1</accession>
<dbReference type="Proteomes" id="UP000242015">
    <property type="component" value="Unassembled WGS sequence"/>
</dbReference>
<evidence type="ECO:0000313" key="3">
    <source>
        <dbReference type="Proteomes" id="UP000242015"/>
    </source>
</evidence>
<name>A0A2R6CBV1_9ARCH</name>
<comment type="caution">
    <text evidence="2">The sequence shown here is derived from an EMBL/GenBank/DDBJ whole genome shotgun (WGS) entry which is preliminary data.</text>
</comment>
<feature type="domain" description="Transposase putative helix-turn-helix" evidence="1">
    <location>
        <begin position="1"/>
        <end position="41"/>
    </location>
</feature>
<proteinExistence type="predicted"/>
<organism evidence="2 3">
    <name type="scientific">Candidatus Marsarchaeota G2 archaeon BE_D</name>
    <dbReference type="NCBI Taxonomy" id="1978158"/>
    <lineage>
        <taxon>Archaea</taxon>
        <taxon>Candidatus Marsarchaeota</taxon>
        <taxon>Candidatus Marsarchaeota group 2</taxon>
    </lineage>
</organism>
<dbReference type="InterPro" id="IPR021027">
    <property type="entry name" value="Transposase_put_HTH"/>
</dbReference>
<evidence type="ECO:0000313" key="2">
    <source>
        <dbReference type="EMBL" id="PSO08387.1"/>
    </source>
</evidence>